<keyword evidence="3" id="KW-0812">Transmembrane</keyword>
<keyword evidence="4" id="KW-0521">NADP</keyword>
<dbReference type="OrthoDB" id="10253736at2759"/>
<evidence type="ECO:0000256" key="13">
    <source>
        <dbReference type="SAM" id="MobiDB-lite"/>
    </source>
</evidence>
<dbReference type="InterPro" id="IPR036291">
    <property type="entry name" value="NAD(P)-bd_dom_sf"/>
</dbReference>
<dbReference type="InterPro" id="IPR002347">
    <property type="entry name" value="SDR_fam"/>
</dbReference>
<accession>A0A6A5QME1</accession>
<dbReference type="Proteomes" id="UP000800096">
    <property type="component" value="Unassembled WGS sequence"/>
</dbReference>
<dbReference type="GO" id="GO:0016020">
    <property type="term" value="C:membrane"/>
    <property type="evidence" value="ECO:0007669"/>
    <property type="project" value="UniProtKB-SubCell"/>
</dbReference>
<sequence>MPIRSQWSLAREGVTNDTIGRLLKLTALNPALTLPLVLLARYTTRGKILAAQHGNAFKHLKTLVGLGLLRSVSAWLDDAVTNNWTNDTYVWSQEVVVVTGGSDGIGKIVVHLLAERGIKVAVLDIQELTYGAPPSVRYFKCDLSSPDSISSAASQIRSTLGNPTVLINNAGIVRGKTILQSTEKDINLTFKVNAFAHYFLAQQFLPHMIANNHGIIVTVASLAGWVTAPALVDYAASKASAITFHEGLSAELVTHYKAPKVRTVLMCQGYTRTALFDGFDGKVLFPETVADEIVQAVLAGKSKFLTLPETAWLIAPRLRSLPVWLQYGLRKRMDNLMRNWKGRQVVQPSEESMREKTKEDGEGLLGDGAAGKVEDSAVLVGA</sequence>
<evidence type="ECO:0000256" key="9">
    <source>
        <dbReference type="ARBA" id="ARBA00059620"/>
    </source>
</evidence>
<evidence type="ECO:0000256" key="3">
    <source>
        <dbReference type="ARBA" id="ARBA00022692"/>
    </source>
</evidence>
<evidence type="ECO:0000256" key="4">
    <source>
        <dbReference type="ARBA" id="ARBA00022857"/>
    </source>
</evidence>
<dbReference type="SUPFAM" id="SSF51735">
    <property type="entry name" value="NAD(P)-binding Rossmann-fold domains"/>
    <property type="match status" value="1"/>
</dbReference>
<dbReference type="CDD" id="cd05339">
    <property type="entry name" value="17beta-HSDXI-like_SDR_c"/>
    <property type="match status" value="1"/>
</dbReference>
<dbReference type="FunFam" id="3.40.50.720:FF:000131">
    <property type="entry name" value="Short-chain dehydrogenase/reductase 3"/>
    <property type="match status" value="1"/>
</dbReference>
<comment type="similarity">
    <text evidence="2 12">Belongs to the short-chain dehydrogenases/reductases (SDR) family.</text>
</comment>
<dbReference type="Gene3D" id="3.40.50.720">
    <property type="entry name" value="NAD(P)-binding Rossmann-like Domain"/>
    <property type="match status" value="1"/>
</dbReference>
<dbReference type="EMBL" id="ML979135">
    <property type="protein sequence ID" value="KAF1916068.1"/>
    <property type="molecule type" value="Genomic_DNA"/>
</dbReference>
<feature type="compositionally biased region" description="Basic and acidic residues" evidence="13">
    <location>
        <begin position="351"/>
        <end position="361"/>
    </location>
</feature>
<evidence type="ECO:0000256" key="7">
    <source>
        <dbReference type="ARBA" id="ARBA00023098"/>
    </source>
</evidence>
<keyword evidence="8" id="KW-0472">Membrane</keyword>
<dbReference type="PROSITE" id="PS00061">
    <property type="entry name" value="ADH_SHORT"/>
    <property type="match status" value="1"/>
</dbReference>
<organism evidence="14 15">
    <name type="scientific">Ampelomyces quisqualis</name>
    <name type="common">Powdery mildew agent</name>
    <dbReference type="NCBI Taxonomy" id="50730"/>
    <lineage>
        <taxon>Eukaryota</taxon>
        <taxon>Fungi</taxon>
        <taxon>Dikarya</taxon>
        <taxon>Ascomycota</taxon>
        <taxon>Pezizomycotina</taxon>
        <taxon>Dothideomycetes</taxon>
        <taxon>Pleosporomycetidae</taxon>
        <taxon>Pleosporales</taxon>
        <taxon>Pleosporineae</taxon>
        <taxon>Phaeosphaeriaceae</taxon>
        <taxon>Ampelomyces</taxon>
    </lineage>
</organism>
<keyword evidence="15" id="KW-1185">Reference proteome</keyword>
<dbReference type="PANTHER" id="PTHR24322:SF736">
    <property type="entry name" value="RETINOL DEHYDROGENASE 10"/>
    <property type="match status" value="1"/>
</dbReference>
<dbReference type="InterPro" id="IPR020904">
    <property type="entry name" value="Sc_DH/Rdtase_CS"/>
</dbReference>
<keyword evidence="6" id="KW-0560">Oxidoreductase</keyword>
<evidence type="ECO:0000313" key="15">
    <source>
        <dbReference type="Proteomes" id="UP000800096"/>
    </source>
</evidence>
<proteinExistence type="inferred from homology"/>
<evidence type="ECO:0000256" key="6">
    <source>
        <dbReference type="ARBA" id="ARBA00023002"/>
    </source>
</evidence>
<dbReference type="PANTHER" id="PTHR24322">
    <property type="entry name" value="PKSB"/>
    <property type="match status" value="1"/>
</dbReference>
<comment type="function">
    <text evidence="9">Catalyzes the reduction of all-trans-retinal to all-trans-retinol in the presence of NADPH.</text>
</comment>
<reference evidence="14" key="1">
    <citation type="journal article" date="2020" name="Stud. Mycol.">
        <title>101 Dothideomycetes genomes: a test case for predicting lifestyles and emergence of pathogens.</title>
        <authorList>
            <person name="Haridas S."/>
            <person name="Albert R."/>
            <person name="Binder M."/>
            <person name="Bloem J."/>
            <person name="Labutti K."/>
            <person name="Salamov A."/>
            <person name="Andreopoulos B."/>
            <person name="Baker S."/>
            <person name="Barry K."/>
            <person name="Bills G."/>
            <person name="Bluhm B."/>
            <person name="Cannon C."/>
            <person name="Castanera R."/>
            <person name="Culley D."/>
            <person name="Daum C."/>
            <person name="Ezra D."/>
            <person name="Gonzalez J."/>
            <person name="Henrissat B."/>
            <person name="Kuo A."/>
            <person name="Liang C."/>
            <person name="Lipzen A."/>
            <person name="Lutzoni F."/>
            <person name="Magnuson J."/>
            <person name="Mondo S."/>
            <person name="Nolan M."/>
            <person name="Ohm R."/>
            <person name="Pangilinan J."/>
            <person name="Park H.-J."/>
            <person name="Ramirez L."/>
            <person name="Alfaro M."/>
            <person name="Sun H."/>
            <person name="Tritt A."/>
            <person name="Yoshinaga Y."/>
            <person name="Zwiers L.-H."/>
            <person name="Turgeon B."/>
            <person name="Goodwin S."/>
            <person name="Spatafora J."/>
            <person name="Crous P."/>
            <person name="Grigoriev I."/>
        </authorList>
    </citation>
    <scope>NUCLEOTIDE SEQUENCE</scope>
    <source>
        <strain evidence="14">HMLAC05119</strain>
    </source>
</reference>
<evidence type="ECO:0000256" key="2">
    <source>
        <dbReference type="ARBA" id="ARBA00006484"/>
    </source>
</evidence>
<evidence type="ECO:0000256" key="12">
    <source>
        <dbReference type="RuleBase" id="RU000363"/>
    </source>
</evidence>
<dbReference type="Pfam" id="PF00106">
    <property type="entry name" value="adh_short"/>
    <property type="match status" value="1"/>
</dbReference>
<evidence type="ECO:0000256" key="10">
    <source>
        <dbReference type="ARBA" id="ARBA00068717"/>
    </source>
</evidence>
<dbReference type="PRINTS" id="PR00081">
    <property type="entry name" value="GDHRDH"/>
</dbReference>
<protein>
    <recommendedName>
        <fullName evidence="10">Short-chain dehydrogenase/reductase 3</fullName>
    </recommendedName>
    <alternativeName>
        <fullName evidence="11">Retinal short-chain dehydrogenase/reductase 1</fullName>
    </alternativeName>
</protein>
<name>A0A6A5QME1_AMPQU</name>
<dbReference type="AlphaFoldDB" id="A0A6A5QME1"/>
<evidence type="ECO:0000256" key="1">
    <source>
        <dbReference type="ARBA" id="ARBA00004141"/>
    </source>
</evidence>
<feature type="region of interest" description="Disordered" evidence="13">
    <location>
        <begin position="347"/>
        <end position="370"/>
    </location>
</feature>
<evidence type="ECO:0000313" key="14">
    <source>
        <dbReference type="EMBL" id="KAF1916068.1"/>
    </source>
</evidence>
<evidence type="ECO:0000256" key="8">
    <source>
        <dbReference type="ARBA" id="ARBA00023136"/>
    </source>
</evidence>
<evidence type="ECO:0000256" key="11">
    <source>
        <dbReference type="ARBA" id="ARBA00082544"/>
    </source>
</evidence>
<gene>
    <name evidence="14" type="ORF">BDU57DRAFT_515919</name>
</gene>
<evidence type="ECO:0000256" key="5">
    <source>
        <dbReference type="ARBA" id="ARBA00022989"/>
    </source>
</evidence>
<keyword evidence="5" id="KW-1133">Transmembrane helix</keyword>
<comment type="subcellular location">
    <subcellularLocation>
        <location evidence="1">Membrane</location>
        <topology evidence="1">Multi-pass membrane protein</topology>
    </subcellularLocation>
</comment>
<dbReference type="PRINTS" id="PR00080">
    <property type="entry name" value="SDRFAMILY"/>
</dbReference>
<keyword evidence="7" id="KW-0443">Lipid metabolism</keyword>
<dbReference type="GO" id="GO:0052650">
    <property type="term" value="F:all-trans-retinol dehydrogenase (NADP+) activity"/>
    <property type="evidence" value="ECO:0007669"/>
    <property type="project" value="UniProtKB-ARBA"/>
</dbReference>